<accession>A0A2C6L1N6</accession>
<reference evidence="5 6" key="1">
    <citation type="journal article" date="2017" name="Int. J. Parasitol.">
        <title>The genome of the protozoan parasite Cystoisospora suis and a reverse vaccinology approach to identify vaccine candidates.</title>
        <authorList>
            <person name="Palmieri N."/>
            <person name="Shrestha A."/>
            <person name="Ruttkowski B."/>
            <person name="Beck T."/>
            <person name="Vogl C."/>
            <person name="Tomley F."/>
            <person name="Blake D.P."/>
            <person name="Joachim A."/>
        </authorList>
    </citation>
    <scope>NUCLEOTIDE SEQUENCE [LARGE SCALE GENOMIC DNA]</scope>
    <source>
        <strain evidence="5 6">Wien I</strain>
    </source>
</reference>
<feature type="region of interest" description="Disordered" evidence="3">
    <location>
        <begin position="1"/>
        <end position="29"/>
    </location>
</feature>
<comment type="caution">
    <text evidence="5">The sequence shown here is derived from an EMBL/GenBank/DDBJ whole genome shotgun (WGS) entry which is preliminary data.</text>
</comment>
<dbReference type="SUPFAM" id="SSF48452">
    <property type="entry name" value="TPR-like"/>
    <property type="match status" value="1"/>
</dbReference>
<dbReference type="GO" id="GO:0000502">
    <property type="term" value="C:proteasome complex"/>
    <property type="evidence" value="ECO:0007669"/>
    <property type="project" value="UniProtKB-KW"/>
</dbReference>
<dbReference type="GeneID" id="94423712"/>
<dbReference type="SMART" id="SM00753">
    <property type="entry name" value="PAM"/>
    <property type="match status" value="1"/>
</dbReference>
<dbReference type="InterPro" id="IPR000717">
    <property type="entry name" value="PCI_dom"/>
</dbReference>
<evidence type="ECO:0000259" key="4">
    <source>
        <dbReference type="PROSITE" id="PS50250"/>
    </source>
</evidence>
<gene>
    <name evidence="5" type="ORF">CSUI_000267</name>
</gene>
<dbReference type="InterPro" id="IPR036390">
    <property type="entry name" value="WH_DNA-bd_sf"/>
</dbReference>
<comment type="similarity">
    <text evidence="1">Belongs to the proteasome subunit S9 family.</text>
</comment>
<dbReference type="InterPro" id="IPR011990">
    <property type="entry name" value="TPR-like_helical_dom_sf"/>
</dbReference>
<dbReference type="Pfam" id="PF18055">
    <property type="entry name" value="RPN6_N"/>
    <property type="match status" value="1"/>
</dbReference>
<dbReference type="AlphaFoldDB" id="A0A2C6L1N6"/>
<evidence type="ECO:0000256" key="3">
    <source>
        <dbReference type="SAM" id="MobiDB-lite"/>
    </source>
</evidence>
<dbReference type="SUPFAM" id="SSF46785">
    <property type="entry name" value="Winged helix' DNA-binding domain"/>
    <property type="match status" value="1"/>
</dbReference>
<dbReference type="PROSITE" id="PS50250">
    <property type="entry name" value="PCI"/>
    <property type="match status" value="1"/>
</dbReference>
<name>A0A2C6L1N6_9APIC</name>
<dbReference type="Gene3D" id="1.25.40.570">
    <property type="match status" value="2"/>
</dbReference>
<organism evidence="5 6">
    <name type="scientific">Cystoisospora suis</name>
    <dbReference type="NCBI Taxonomy" id="483139"/>
    <lineage>
        <taxon>Eukaryota</taxon>
        <taxon>Sar</taxon>
        <taxon>Alveolata</taxon>
        <taxon>Apicomplexa</taxon>
        <taxon>Conoidasida</taxon>
        <taxon>Coccidia</taxon>
        <taxon>Eucoccidiorida</taxon>
        <taxon>Eimeriorina</taxon>
        <taxon>Sarcocystidae</taxon>
        <taxon>Cystoisospora</taxon>
    </lineage>
</organism>
<dbReference type="Pfam" id="PF01399">
    <property type="entry name" value="PCI"/>
    <property type="match status" value="1"/>
</dbReference>
<dbReference type="OrthoDB" id="1418352at2759"/>
<dbReference type="PANTHER" id="PTHR10678">
    <property type="entry name" value="26S PROTEASOME NON-ATPASE REGULATORY SUBUNIT 11/COP9 SIGNALOSOME COMPLEX SUBUNIT 2"/>
    <property type="match status" value="1"/>
</dbReference>
<keyword evidence="2" id="KW-0647">Proteasome</keyword>
<keyword evidence="6" id="KW-1185">Reference proteome</keyword>
<evidence type="ECO:0000313" key="5">
    <source>
        <dbReference type="EMBL" id="PHJ25880.1"/>
    </source>
</evidence>
<feature type="compositionally biased region" description="Polar residues" evidence="3">
    <location>
        <begin position="1"/>
        <end position="16"/>
    </location>
</feature>
<dbReference type="InterPro" id="IPR050871">
    <property type="entry name" value="26S_Proteasome/COP9_Components"/>
</dbReference>
<dbReference type="Pfam" id="PF18503">
    <property type="entry name" value="RPN6_C_helix"/>
    <property type="match status" value="1"/>
</dbReference>
<dbReference type="InterPro" id="IPR040780">
    <property type="entry name" value="Rpn6_C_helix"/>
</dbReference>
<evidence type="ECO:0000256" key="1">
    <source>
        <dbReference type="ARBA" id="ARBA00007454"/>
    </source>
</evidence>
<dbReference type="RefSeq" id="XP_067927526.1">
    <property type="nucleotide sequence ID" value="XM_068060501.1"/>
</dbReference>
<evidence type="ECO:0000256" key="2">
    <source>
        <dbReference type="ARBA" id="ARBA00022942"/>
    </source>
</evidence>
<evidence type="ECO:0000313" key="6">
    <source>
        <dbReference type="Proteomes" id="UP000221165"/>
    </source>
</evidence>
<dbReference type="VEuPathDB" id="ToxoDB:CSUI_000267"/>
<proteinExistence type="inferred from homology"/>
<feature type="domain" description="PCI" evidence="4">
    <location>
        <begin position="299"/>
        <end position="523"/>
    </location>
</feature>
<dbReference type="SMART" id="SM00088">
    <property type="entry name" value="PINT"/>
    <property type="match status" value="1"/>
</dbReference>
<dbReference type="Proteomes" id="UP000221165">
    <property type="component" value="Unassembled WGS sequence"/>
</dbReference>
<sequence>MPPTVQQHHEPASSSFPPDKINAAGSSGSKDAVACSASTNCVAALMKQGQDLVGHDTAKAIELIEEANRVAFQVASRDPAVQSHQLPAPSVEEAMRMQEQGIALLASLYAQQGAIESLQQLLRSSLPFFALLAKARTAKLVRMLVDAVADLPGAESALVELCKEVIPWCQGEKRTFLRHRVEVRLAQVYVQLGMLQEAQPLIQQLLHEVKKLDDKLLLVEIHLIEAKLQFKVKNYPKARAALTASRTNANAIHCPPLLQGDIDLQAGILAAQDRDYKTAFSYFFEAFEAFSAQDAAHHQSHKATGAVGEAVAAASRCHSASSGPSRALQALKYMLLSKILQGKDDEVSALLTGKQGLRYYSKSAPVASSCKQEQVDAAAHAAADAGGALGGGAAAGGAAALAAQAVAPPGARRDLEAMRQLALCHKQRSLKKFEEILDTFARELKEDEVLMHHIDELYENLLEKNLLKLLQPFSRVELAHVANLIGLPLPKVEEKLSEMVLDGKLHGTLDQGVGVLLLFEEQELPEMHTDALATIKNMAQVVDTLYEKSRQAL</sequence>
<dbReference type="EMBL" id="MIGC01000113">
    <property type="protein sequence ID" value="PHJ25880.1"/>
    <property type="molecule type" value="Genomic_DNA"/>
</dbReference>
<dbReference type="InterPro" id="IPR040773">
    <property type="entry name" value="Rpn6_N"/>
</dbReference>
<protein>
    <submittedName>
        <fullName evidence="5">Pci domain-containing protein</fullName>
    </submittedName>
</protein>